<protein>
    <recommendedName>
        <fullName evidence="4">Protocadherin 12</fullName>
    </recommendedName>
</protein>
<sequence>LPLPPSSSLQQISQLLSLLRQGQLQPRPNFRGNKYSHRRYGGQDCSDWQSTKDSGHGESEAGDVDWEPGRDSPIDPQLEEGLNNLLNNAGTHTHTHTHTRTRTHTHTLICQKNMWSSLLKLKITRPTRSCSIITQFCSNFFHKVSGTLTLLNFSI</sequence>
<evidence type="ECO:0000313" key="3">
    <source>
        <dbReference type="Proteomes" id="UP000261360"/>
    </source>
</evidence>
<name>A0A3B4Y0M4_SERLL</name>
<evidence type="ECO:0008006" key="4">
    <source>
        <dbReference type="Google" id="ProtNLM"/>
    </source>
</evidence>
<evidence type="ECO:0000313" key="2">
    <source>
        <dbReference type="Ensembl" id="ENSSLDP00000024355.1"/>
    </source>
</evidence>
<dbReference type="AlphaFoldDB" id="A0A3B4Y0M4"/>
<dbReference type="Ensembl" id="ENSSLDT00000025128.1">
    <property type="protein sequence ID" value="ENSSLDP00000024355.1"/>
    <property type="gene ID" value="ENSSLDG00000018991.1"/>
</dbReference>
<keyword evidence="3" id="KW-1185">Reference proteome</keyword>
<reference evidence="2" key="2">
    <citation type="submission" date="2025-09" db="UniProtKB">
        <authorList>
            <consortium name="Ensembl"/>
        </authorList>
    </citation>
    <scope>IDENTIFICATION</scope>
</reference>
<organism evidence="2 3">
    <name type="scientific">Seriola lalandi dorsalis</name>
    <dbReference type="NCBI Taxonomy" id="1841481"/>
    <lineage>
        <taxon>Eukaryota</taxon>
        <taxon>Metazoa</taxon>
        <taxon>Chordata</taxon>
        <taxon>Craniata</taxon>
        <taxon>Vertebrata</taxon>
        <taxon>Euteleostomi</taxon>
        <taxon>Actinopterygii</taxon>
        <taxon>Neopterygii</taxon>
        <taxon>Teleostei</taxon>
        <taxon>Neoteleostei</taxon>
        <taxon>Acanthomorphata</taxon>
        <taxon>Carangaria</taxon>
        <taxon>Carangiformes</taxon>
        <taxon>Carangidae</taxon>
        <taxon>Seriola</taxon>
    </lineage>
</organism>
<reference evidence="2" key="1">
    <citation type="submission" date="2025-08" db="UniProtKB">
        <authorList>
            <consortium name="Ensembl"/>
        </authorList>
    </citation>
    <scope>IDENTIFICATION</scope>
</reference>
<dbReference type="GeneTree" id="ENSGT00940000181346"/>
<dbReference type="Proteomes" id="UP000261360">
    <property type="component" value="Unplaced"/>
</dbReference>
<accession>A0A3B4Y0M4</accession>
<evidence type="ECO:0000256" key="1">
    <source>
        <dbReference type="SAM" id="MobiDB-lite"/>
    </source>
</evidence>
<proteinExistence type="predicted"/>
<feature type="region of interest" description="Disordered" evidence="1">
    <location>
        <begin position="20"/>
        <end position="77"/>
    </location>
</feature>